<accession>A0A8J2XMP4</accession>
<dbReference type="Proteomes" id="UP000616114">
    <property type="component" value="Unassembled WGS sequence"/>
</dbReference>
<dbReference type="SUPFAM" id="SSF117987">
    <property type="entry name" value="CRISPR-associated protein"/>
    <property type="match status" value="2"/>
</dbReference>
<organism evidence="1 2">
    <name type="scientific">Sediminivirga luteola</name>
    <dbReference type="NCBI Taxonomy" id="1774748"/>
    <lineage>
        <taxon>Bacteria</taxon>
        <taxon>Bacillati</taxon>
        <taxon>Actinomycetota</taxon>
        <taxon>Actinomycetes</taxon>
        <taxon>Micrococcales</taxon>
        <taxon>Brevibacteriaceae</taxon>
        <taxon>Sediminivirga</taxon>
    </lineage>
</organism>
<evidence type="ECO:0000313" key="2">
    <source>
        <dbReference type="Proteomes" id="UP000616114"/>
    </source>
</evidence>
<reference evidence="1" key="1">
    <citation type="journal article" date="2014" name="Int. J. Syst. Evol. Microbiol.">
        <title>Complete genome sequence of Corynebacterium casei LMG S-19264T (=DSM 44701T), isolated from a smear-ripened cheese.</title>
        <authorList>
            <consortium name="US DOE Joint Genome Institute (JGI-PGF)"/>
            <person name="Walter F."/>
            <person name="Albersmeier A."/>
            <person name="Kalinowski J."/>
            <person name="Ruckert C."/>
        </authorList>
    </citation>
    <scope>NUCLEOTIDE SEQUENCE</scope>
    <source>
        <strain evidence="1">CGMCC 1.12785</strain>
    </source>
</reference>
<gene>
    <name evidence="1" type="ORF">GCM10011333_34050</name>
</gene>
<dbReference type="RefSeq" id="WP_188552071.1">
    <property type="nucleotide sequence ID" value="NZ_BMFY01000025.1"/>
</dbReference>
<sequence length="207" mass="22799">MVRDLIAHNAEKGHAFVMTAFRDGLGPHPRSEVKALWRLESEKAQLIVQSASAPERPELLGAVIDMSPAFVPARGDRVEVRISLSCLKTPPSDIPVELRSTLKSVPKKTGKGGRCYRSKQVLVPEEERSAWARRRLERVGLDVDYETLTISRVRYASLGGPRKGIPFVDLRAEAMVTDGAEVEKAVVSGVGRGKNYGLGLLRLRHLP</sequence>
<dbReference type="EMBL" id="BMFY01000025">
    <property type="protein sequence ID" value="GGA28508.1"/>
    <property type="molecule type" value="Genomic_DNA"/>
</dbReference>
<dbReference type="Gene3D" id="3.30.70.1210">
    <property type="entry name" value="Crispr-associated protein, domain 2"/>
    <property type="match status" value="1"/>
</dbReference>
<name>A0A8J2XMP4_9MICO</name>
<proteinExistence type="predicted"/>
<dbReference type="InterPro" id="IPR010179">
    <property type="entry name" value="CRISPR-assoc_prot_Cse3"/>
</dbReference>
<dbReference type="Pfam" id="PF08798">
    <property type="entry name" value="CRISPR_assoc"/>
    <property type="match status" value="1"/>
</dbReference>
<dbReference type="SMART" id="SM01101">
    <property type="entry name" value="CRISPR_assoc"/>
    <property type="match status" value="1"/>
</dbReference>
<protein>
    <recommendedName>
        <fullName evidence="3">Type I-E CRISPR-associated protein Cas6/Cse3/CasE</fullName>
    </recommendedName>
</protein>
<keyword evidence="2" id="KW-1185">Reference proteome</keyword>
<evidence type="ECO:0000313" key="1">
    <source>
        <dbReference type="EMBL" id="GGA28508.1"/>
    </source>
</evidence>
<dbReference type="AlphaFoldDB" id="A0A8J2XMP4"/>
<comment type="caution">
    <text evidence="1">The sequence shown here is derived from an EMBL/GenBank/DDBJ whole genome shotgun (WGS) entry which is preliminary data.</text>
</comment>
<evidence type="ECO:0008006" key="3">
    <source>
        <dbReference type="Google" id="ProtNLM"/>
    </source>
</evidence>
<reference evidence="1" key="2">
    <citation type="submission" date="2020-09" db="EMBL/GenBank/DDBJ databases">
        <authorList>
            <person name="Sun Q."/>
            <person name="Zhou Y."/>
        </authorList>
    </citation>
    <scope>NUCLEOTIDE SEQUENCE</scope>
    <source>
        <strain evidence="1">CGMCC 1.12785</strain>
    </source>
</reference>
<dbReference type="Gene3D" id="3.30.70.1200">
    <property type="entry name" value="Crispr-associated protein, domain 1"/>
    <property type="match status" value="1"/>
</dbReference>